<sequence>MKRTFSDPYSLTMITDTHQLSPEVEDSGVTSGNGSRKDKSFVATVPDIMGIMRWYKRSIEPEEADADHPLGKWAEWVRIRRKMFKNLSKKSNNRRSVCPKTSANATNRSWTKL</sequence>
<reference evidence="3" key="3">
    <citation type="submission" date="2014-09" db="EMBL/GenBank/DDBJ databases">
        <authorList>
            <person name="Magalhaes I.L.F."/>
            <person name="Oliveira U."/>
            <person name="Santos F.R."/>
            <person name="Vidigal T.H.D.A."/>
            <person name="Brescovit A.D."/>
            <person name="Santos A.J."/>
        </authorList>
    </citation>
    <scope>NUCLEOTIDE SEQUENCE</scope>
</reference>
<accession>A0A0A9WT24</accession>
<gene>
    <name evidence="2" type="ORF">CM83_100880</name>
</gene>
<protein>
    <submittedName>
        <fullName evidence="2">Uncharacterized protein</fullName>
    </submittedName>
</protein>
<feature type="region of interest" description="Disordered" evidence="1">
    <location>
        <begin position="89"/>
        <end position="113"/>
    </location>
</feature>
<organism evidence="2">
    <name type="scientific">Lygus hesperus</name>
    <name type="common">Western plant bug</name>
    <dbReference type="NCBI Taxonomy" id="30085"/>
    <lineage>
        <taxon>Eukaryota</taxon>
        <taxon>Metazoa</taxon>
        <taxon>Ecdysozoa</taxon>
        <taxon>Arthropoda</taxon>
        <taxon>Hexapoda</taxon>
        <taxon>Insecta</taxon>
        <taxon>Pterygota</taxon>
        <taxon>Neoptera</taxon>
        <taxon>Paraneoptera</taxon>
        <taxon>Hemiptera</taxon>
        <taxon>Heteroptera</taxon>
        <taxon>Panheteroptera</taxon>
        <taxon>Cimicomorpha</taxon>
        <taxon>Miridae</taxon>
        <taxon>Mirini</taxon>
        <taxon>Lygus</taxon>
    </lineage>
</organism>
<reference evidence="2" key="2">
    <citation type="submission" date="2014-07" db="EMBL/GenBank/DDBJ databases">
        <authorList>
            <person name="Hull J."/>
        </authorList>
    </citation>
    <scope>NUCLEOTIDE SEQUENCE</scope>
</reference>
<name>A0A0A9WT24_LYGHE</name>
<dbReference type="EMBL" id="GBRD01011268">
    <property type="protein sequence ID" value="JAG54556.1"/>
    <property type="molecule type" value="Transcribed_RNA"/>
</dbReference>
<proteinExistence type="predicted"/>
<feature type="region of interest" description="Disordered" evidence="1">
    <location>
        <begin position="1"/>
        <end position="40"/>
    </location>
</feature>
<reference evidence="2" key="1">
    <citation type="journal article" date="2014" name="PLoS ONE">
        <title>Transcriptome-Based Identification of ABC Transporters in the Western Tarnished Plant Bug Lygus hesperus.</title>
        <authorList>
            <person name="Hull J.J."/>
            <person name="Chaney K."/>
            <person name="Geib S.M."/>
            <person name="Fabrick J.A."/>
            <person name="Brent C.S."/>
            <person name="Walsh D."/>
            <person name="Lavine L.C."/>
        </authorList>
    </citation>
    <scope>NUCLEOTIDE SEQUENCE</scope>
</reference>
<feature type="compositionally biased region" description="Polar residues" evidence="1">
    <location>
        <begin position="99"/>
        <end position="113"/>
    </location>
</feature>
<evidence type="ECO:0000313" key="2">
    <source>
        <dbReference type="EMBL" id="JAG08010.1"/>
    </source>
</evidence>
<dbReference type="AlphaFoldDB" id="A0A0A9WT24"/>
<dbReference type="EMBL" id="GBHO01035594">
    <property type="protein sequence ID" value="JAG08010.1"/>
    <property type="molecule type" value="Transcribed_RNA"/>
</dbReference>
<evidence type="ECO:0000256" key="1">
    <source>
        <dbReference type="SAM" id="MobiDB-lite"/>
    </source>
</evidence>
<evidence type="ECO:0000313" key="3">
    <source>
        <dbReference type="EMBL" id="JAG54556.1"/>
    </source>
</evidence>
<feature type="compositionally biased region" description="Polar residues" evidence="1">
    <location>
        <begin position="7"/>
        <end position="20"/>
    </location>
</feature>